<dbReference type="AlphaFoldDB" id="A0A0F9LN85"/>
<protein>
    <submittedName>
        <fullName evidence="1">Uncharacterized protein</fullName>
    </submittedName>
</protein>
<reference evidence="1" key="1">
    <citation type="journal article" date="2015" name="Nature">
        <title>Complex archaea that bridge the gap between prokaryotes and eukaryotes.</title>
        <authorList>
            <person name="Spang A."/>
            <person name="Saw J.H."/>
            <person name="Jorgensen S.L."/>
            <person name="Zaremba-Niedzwiedzka K."/>
            <person name="Martijn J."/>
            <person name="Lind A.E."/>
            <person name="van Eijk R."/>
            <person name="Schleper C."/>
            <person name="Guy L."/>
            <person name="Ettema T.J."/>
        </authorList>
    </citation>
    <scope>NUCLEOTIDE SEQUENCE</scope>
</reference>
<accession>A0A0F9LN85</accession>
<dbReference type="EMBL" id="LAZR01006087">
    <property type="protein sequence ID" value="KKM94843.1"/>
    <property type="molecule type" value="Genomic_DNA"/>
</dbReference>
<evidence type="ECO:0000313" key="1">
    <source>
        <dbReference type="EMBL" id="KKM94843.1"/>
    </source>
</evidence>
<name>A0A0F9LN85_9ZZZZ</name>
<sequence length="154" mass="18333">MKYNFYTGENAKKVKRKGYKYLGKGDLGFLKTIKIDGETFYYLVDDGIGFKISPYSADKSKFKKVEIEEFKYEGRGWINSERYVEKQKSKKELVFKTKIQNPKRRFMSSVEIKFGKKDHMLFFRINHSNVIRDLQLKEGDELIVKFQKKRGTKK</sequence>
<organism evidence="1">
    <name type="scientific">marine sediment metagenome</name>
    <dbReference type="NCBI Taxonomy" id="412755"/>
    <lineage>
        <taxon>unclassified sequences</taxon>
        <taxon>metagenomes</taxon>
        <taxon>ecological metagenomes</taxon>
    </lineage>
</organism>
<proteinExistence type="predicted"/>
<gene>
    <name evidence="1" type="ORF">LCGC14_1194210</name>
</gene>
<comment type="caution">
    <text evidence="1">The sequence shown here is derived from an EMBL/GenBank/DDBJ whole genome shotgun (WGS) entry which is preliminary data.</text>
</comment>